<dbReference type="EMBL" id="JAENGP010000010">
    <property type="protein sequence ID" value="MBK1781512.1"/>
    <property type="molecule type" value="Genomic_DNA"/>
</dbReference>
<keyword evidence="2" id="KW-1185">Reference proteome</keyword>
<dbReference type="PIRSF" id="PIRSF030820">
    <property type="entry name" value="UCP030820"/>
    <property type="match status" value="1"/>
</dbReference>
<gene>
    <name evidence="1" type="ORF">JHL22_09800</name>
</gene>
<dbReference type="Pfam" id="PF06073">
    <property type="entry name" value="DUF934"/>
    <property type="match status" value="1"/>
</dbReference>
<organism evidence="1 2">
    <name type="scientific">Advenella mandrilli</name>
    <dbReference type="NCBI Taxonomy" id="2800330"/>
    <lineage>
        <taxon>Bacteria</taxon>
        <taxon>Pseudomonadati</taxon>
        <taxon>Pseudomonadota</taxon>
        <taxon>Betaproteobacteria</taxon>
        <taxon>Burkholderiales</taxon>
        <taxon>Alcaligenaceae</taxon>
    </lineage>
</organism>
<reference evidence="1 2" key="1">
    <citation type="submission" date="2020-12" db="EMBL/GenBank/DDBJ databases">
        <authorList>
            <person name="Lu T."/>
            <person name="Wang Q."/>
            <person name="Han X."/>
        </authorList>
    </citation>
    <scope>NUCLEOTIDE SEQUENCE [LARGE SCALE GENOMIC DNA]</scope>
    <source>
        <strain evidence="1 2">WQ 585</strain>
    </source>
</reference>
<proteinExistence type="predicted"/>
<dbReference type="RefSeq" id="WP_200236572.1">
    <property type="nucleotide sequence ID" value="NZ_JAENGP010000010.1"/>
</dbReference>
<comment type="caution">
    <text evidence="1">The sequence shown here is derived from an EMBL/GenBank/DDBJ whole genome shotgun (WGS) entry which is preliminary data.</text>
</comment>
<sequence length="161" mass="17702">MLLVNKFGKPAQDQWQYVGAEDALPGDGSIAITVDRWAEIENLPVRKGIWLNPGDNVADIAGLLPQVELVLIDFPKFRDGRGFTQAKLIRERHQFKGEIRAGGHVLPDQFTAMITCGFSSAKVSKTFPEERWLEAAQLAESHKTSTAPGSLLNRLVGVYGS</sequence>
<evidence type="ECO:0000313" key="2">
    <source>
        <dbReference type="Proteomes" id="UP000635316"/>
    </source>
</evidence>
<evidence type="ECO:0000313" key="1">
    <source>
        <dbReference type="EMBL" id="MBK1781512.1"/>
    </source>
</evidence>
<name>A0ABS1EG10_9BURK</name>
<dbReference type="Proteomes" id="UP000635316">
    <property type="component" value="Unassembled WGS sequence"/>
</dbReference>
<dbReference type="InterPro" id="IPR008318">
    <property type="entry name" value="UCP030820"/>
</dbReference>
<accession>A0ABS1EG10</accession>
<protein>
    <submittedName>
        <fullName evidence="1">DUF934 domain-containing protein</fullName>
    </submittedName>
</protein>